<comment type="similarity">
    <text evidence="1 10">Belongs to the amidase family. GatA subfamily.</text>
</comment>
<keyword evidence="12" id="KW-0808">Transferase</keyword>
<sequence length="492" mass="52380">MKLELLSAVELGRKIAAREISSREATTYFLDRVDFLDARVNAFVHVGRESALALSDQVDQALSSGQVASPLAGVPVALKDVLCTDSMPTTCGSRMLEKFQPPYTATSVANLLQAGLIPLGKTNMDEFAMGGSTETSFSGATRNPWSLERTPGGSSGGASACLAAGMAPLSIGSDTGGSVRQPAAFCGVCGLKPTYGRISRYGLVAFASSLDQVGPLAHTVEDLAASLQLLAGHDSRDSTSLNEAVPDYSAELERPLAGLRVGVIREHLEHPSLDAEVRQAVLRGQQMLKDLGATILDVTLPHTEYSVPTYYLVAPSEASGNLSRYDGVHYGFREKAENAEGSQLEAMIARSRSQGFGAEVKRRIMLGTFALSAGYYDAYYKKALQVRRLIADDYRQAFGSVDVLLGPVTPRPAFGLGENMSDPVQMYLEDLFTVGANLAGIPAISLPAGFSEGGLPLAIQLHAPALGEARLLNVAYQIQQARFFEPKIAELS</sequence>
<feature type="active site" description="Charge relay system" evidence="10">
    <location>
        <position position="154"/>
    </location>
</feature>
<dbReference type="EC" id="6.3.5.7" evidence="3 10"/>
<keyword evidence="13" id="KW-1185">Reference proteome</keyword>
<dbReference type="NCBIfam" id="TIGR00132">
    <property type="entry name" value="gatA"/>
    <property type="match status" value="1"/>
</dbReference>
<keyword evidence="5 10" id="KW-0436">Ligase</keyword>
<dbReference type="PANTHER" id="PTHR11895">
    <property type="entry name" value="TRANSAMIDASE"/>
    <property type="match status" value="1"/>
</dbReference>
<dbReference type="HAMAP" id="MF_00120">
    <property type="entry name" value="GatA"/>
    <property type="match status" value="1"/>
</dbReference>
<feature type="domain" description="Amidase" evidence="11">
    <location>
        <begin position="24"/>
        <end position="472"/>
    </location>
</feature>
<dbReference type="PANTHER" id="PTHR11895:SF151">
    <property type="entry name" value="GLUTAMYL-TRNA(GLN) AMIDOTRANSFERASE SUBUNIT A"/>
    <property type="match status" value="1"/>
</dbReference>
<gene>
    <name evidence="10 12" type="primary">gatA</name>
    <name evidence="12" type="ORF">Q31a_63150</name>
</gene>
<dbReference type="InterPro" id="IPR000120">
    <property type="entry name" value="Amidase"/>
</dbReference>
<organism evidence="12 13">
    <name type="scientific">Aureliella helgolandensis</name>
    <dbReference type="NCBI Taxonomy" id="2527968"/>
    <lineage>
        <taxon>Bacteria</taxon>
        <taxon>Pseudomonadati</taxon>
        <taxon>Planctomycetota</taxon>
        <taxon>Planctomycetia</taxon>
        <taxon>Pirellulales</taxon>
        <taxon>Pirellulaceae</taxon>
        <taxon>Aureliella</taxon>
    </lineage>
</organism>
<dbReference type="Pfam" id="PF01425">
    <property type="entry name" value="Amidase"/>
    <property type="match status" value="1"/>
</dbReference>
<evidence type="ECO:0000256" key="5">
    <source>
        <dbReference type="ARBA" id="ARBA00022598"/>
    </source>
</evidence>
<feature type="active site" description="Acyl-ester intermediate" evidence="10">
    <location>
        <position position="178"/>
    </location>
</feature>
<dbReference type="RefSeq" id="WP_145086064.1">
    <property type="nucleotide sequence ID" value="NZ_CP036298.1"/>
</dbReference>
<dbReference type="SUPFAM" id="SSF75304">
    <property type="entry name" value="Amidase signature (AS) enzymes"/>
    <property type="match status" value="1"/>
</dbReference>
<evidence type="ECO:0000256" key="8">
    <source>
        <dbReference type="ARBA" id="ARBA00022917"/>
    </source>
</evidence>
<evidence type="ECO:0000256" key="10">
    <source>
        <dbReference type="HAMAP-Rule" id="MF_00120"/>
    </source>
</evidence>
<reference evidence="12 13" key="1">
    <citation type="submission" date="2019-02" db="EMBL/GenBank/DDBJ databases">
        <title>Deep-cultivation of Planctomycetes and their phenomic and genomic characterization uncovers novel biology.</title>
        <authorList>
            <person name="Wiegand S."/>
            <person name="Jogler M."/>
            <person name="Boedeker C."/>
            <person name="Pinto D."/>
            <person name="Vollmers J."/>
            <person name="Rivas-Marin E."/>
            <person name="Kohn T."/>
            <person name="Peeters S.H."/>
            <person name="Heuer A."/>
            <person name="Rast P."/>
            <person name="Oberbeckmann S."/>
            <person name="Bunk B."/>
            <person name="Jeske O."/>
            <person name="Meyerdierks A."/>
            <person name="Storesund J.E."/>
            <person name="Kallscheuer N."/>
            <person name="Luecker S."/>
            <person name="Lage O.M."/>
            <person name="Pohl T."/>
            <person name="Merkel B.J."/>
            <person name="Hornburger P."/>
            <person name="Mueller R.-W."/>
            <person name="Bruemmer F."/>
            <person name="Labrenz M."/>
            <person name="Spormann A.M."/>
            <person name="Op den Camp H."/>
            <person name="Overmann J."/>
            <person name="Amann R."/>
            <person name="Jetten M.S.M."/>
            <person name="Mascher T."/>
            <person name="Medema M.H."/>
            <person name="Devos D.P."/>
            <person name="Kaster A.-K."/>
            <person name="Ovreas L."/>
            <person name="Rohde M."/>
            <person name="Galperin M.Y."/>
            <person name="Jogler C."/>
        </authorList>
    </citation>
    <scope>NUCLEOTIDE SEQUENCE [LARGE SCALE GENOMIC DNA]</scope>
    <source>
        <strain evidence="12 13">Q31a</strain>
    </source>
</reference>
<evidence type="ECO:0000256" key="1">
    <source>
        <dbReference type="ARBA" id="ARBA00008069"/>
    </source>
</evidence>
<feature type="active site" description="Charge relay system" evidence="10">
    <location>
        <position position="79"/>
    </location>
</feature>
<dbReference type="GO" id="GO:0006412">
    <property type="term" value="P:translation"/>
    <property type="evidence" value="ECO:0007669"/>
    <property type="project" value="UniProtKB-UniRule"/>
</dbReference>
<dbReference type="AlphaFoldDB" id="A0A518GH55"/>
<evidence type="ECO:0000256" key="6">
    <source>
        <dbReference type="ARBA" id="ARBA00022741"/>
    </source>
</evidence>
<dbReference type="OrthoDB" id="9811471at2"/>
<evidence type="ECO:0000256" key="2">
    <source>
        <dbReference type="ARBA" id="ARBA00011123"/>
    </source>
</evidence>
<dbReference type="GO" id="GO:0030956">
    <property type="term" value="C:glutamyl-tRNA(Gln) amidotransferase complex"/>
    <property type="evidence" value="ECO:0007669"/>
    <property type="project" value="InterPro"/>
</dbReference>
<dbReference type="EMBL" id="CP036298">
    <property type="protein sequence ID" value="QDV27922.1"/>
    <property type="molecule type" value="Genomic_DNA"/>
</dbReference>
<dbReference type="GO" id="GO:0005524">
    <property type="term" value="F:ATP binding"/>
    <property type="evidence" value="ECO:0007669"/>
    <property type="project" value="UniProtKB-KW"/>
</dbReference>
<dbReference type="InterPro" id="IPR023631">
    <property type="entry name" value="Amidase_dom"/>
</dbReference>
<keyword evidence="8 10" id="KW-0648">Protein biosynthesis</keyword>
<comment type="subunit">
    <text evidence="2 10">Heterotrimer of A, B and C subunits.</text>
</comment>
<dbReference type="KEGG" id="ahel:Q31a_63150"/>
<dbReference type="InterPro" id="IPR004412">
    <property type="entry name" value="GatA"/>
</dbReference>
<comment type="function">
    <text evidence="10">Allows the formation of correctly charged Gln-tRNA(Gln) through the transamidation of misacylated Glu-tRNA(Gln) in organisms which lack glutaminyl-tRNA synthetase. The reaction takes place in the presence of glutamine and ATP through an activated gamma-phospho-Glu-tRNA(Gln).</text>
</comment>
<dbReference type="PROSITE" id="PS00571">
    <property type="entry name" value="AMIDASES"/>
    <property type="match status" value="1"/>
</dbReference>
<keyword evidence="6 10" id="KW-0547">Nucleotide-binding</keyword>
<evidence type="ECO:0000256" key="7">
    <source>
        <dbReference type="ARBA" id="ARBA00022840"/>
    </source>
</evidence>
<evidence type="ECO:0000313" key="13">
    <source>
        <dbReference type="Proteomes" id="UP000318017"/>
    </source>
</evidence>
<dbReference type="GO" id="GO:0050567">
    <property type="term" value="F:glutaminyl-tRNA synthase (glutamine-hydrolyzing) activity"/>
    <property type="evidence" value="ECO:0007669"/>
    <property type="project" value="UniProtKB-UniRule"/>
</dbReference>
<evidence type="ECO:0000256" key="9">
    <source>
        <dbReference type="ARBA" id="ARBA00047407"/>
    </source>
</evidence>
<evidence type="ECO:0000256" key="4">
    <source>
        <dbReference type="ARBA" id="ARBA00014428"/>
    </source>
</evidence>
<dbReference type="Proteomes" id="UP000318017">
    <property type="component" value="Chromosome"/>
</dbReference>
<name>A0A518GH55_9BACT</name>
<dbReference type="InterPro" id="IPR036928">
    <property type="entry name" value="AS_sf"/>
</dbReference>
<dbReference type="Gene3D" id="3.90.1300.10">
    <property type="entry name" value="Amidase signature (AS) domain"/>
    <property type="match status" value="1"/>
</dbReference>
<comment type="catalytic activity">
    <reaction evidence="9 10">
        <text>L-glutamyl-tRNA(Gln) + L-glutamine + ATP + H2O = L-glutaminyl-tRNA(Gln) + L-glutamate + ADP + phosphate + H(+)</text>
        <dbReference type="Rhea" id="RHEA:17521"/>
        <dbReference type="Rhea" id="RHEA-COMP:9681"/>
        <dbReference type="Rhea" id="RHEA-COMP:9684"/>
        <dbReference type="ChEBI" id="CHEBI:15377"/>
        <dbReference type="ChEBI" id="CHEBI:15378"/>
        <dbReference type="ChEBI" id="CHEBI:29985"/>
        <dbReference type="ChEBI" id="CHEBI:30616"/>
        <dbReference type="ChEBI" id="CHEBI:43474"/>
        <dbReference type="ChEBI" id="CHEBI:58359"/>
        <dbReference type="ChEBI" id="CHEBI:78520"/>
        <dbReference type="ChEBI" id="CHEBI:78521"/>
        <dbReference type="ChEBI" id="CHEBI:456216"/>
        <dbReference type="EC" id="6.3.5.7"/>
    </reaction>
</comment>
<accession>A0A518GH55</accession>
<protein>
    <recommendedName>
        <fullName evidence="4 10">Glutamyl-tRNA(Gln) amidotransferase subunit A</fullName>
        <shortName evidence="10">Glu-ADT subunit A</shortName>
        <ecNumber evidence="3 10">6.3.5.7</ecNumber>
    </recommendedName>
</protein>
<keyword evidence="7 10" id="KW-0067">ATP-binding</keyword>
<dbReference type="InterPro" id="IPR020556">
    <property type="entry name" value="Amidase_CS"/>
</dbReference>
<evidence type="ECO:0000256" key="3">
    <source>
        <dbReference type="ARBA" id="ARBA00012739"/>
    </source>
</evidence>
<dbReference type="GO" id="GO:0016740">
    <property type="term" value="F:transferase activity"/>
    <property type="evidence" value="ECO:0007669"/>
    <property type="project" value="UniProtKB-KW"/>
</dbReference>
<evidence type="ECO:0000259" key="11">
    <source>
        <dbReference type="Pfam" id="PF01425"/>
    </source>
</evidence>
<evidence type="ECO:0000313" key="12">
    <source>
        <dbReference type="EMBL" id="QDV27922.1"/>
    </source>
</evidence>
<proteinExistence type="inferred from homology"/>